<dbReference type="InterPro" id="IPR000253">
    <property type="entry name" value="FHA_dom"/>
</dbReference>
<proteinExistence type="predicted"/>
<comment type="caution">
    <text evidence="3">The sequence shown here is derived from an EMBL/GenBank/DDBJ whole genome shotgun (WGS) entry which is preliminary data.</text>
</comment>
<dbReference type="SMART" id="SM00240">
    <property type="entry name" value="FHA"/>
    <property type="match status" value="1"/>
</dbReference>
<name>A0ABY1PR88_9BACT</name>
<dbReference type="CDD" id="cd00060">
    <property type="entry name" value="FHA"/>
    <property type="match status" value="1"/>
</dbReference>
<dbReference type="PROSITE" id="PS50006">
    <property type="entry name" value="FHA_DOMAIN"/>
    <property type="match status" value="1"/>
</dbReference>
<sequence>MSRLLANRRYVLSLQWCSGFAFFKAPAFLTHHVFSVAGYDLSFRNGPRRGESILIQVRIVLGRSSQCDIALPTPEVSRKHCLIALTDHGVFVQDLASRVGTLVNGEKIPANQPVRLRHRDKVQVGKWKFRMRKRSDEVQAELGDGEPSQESMSAEVKPRSVQEELASELDAIAASLNISIDDTPQTKAEFEGVSDSGATSGETAESVSSSGGQPSETEAMKQAAGTGPGQTGNGLIADDSPNKPLAEAAAPEQKHAGDSAEKPVAESEDPEPSGPKRIPEHLRPRGPADSQGAADEALRRMFQR</sequence>
<evidence type="ECO:0000313" key="3">
    <source>
        <dbReference type="EMBL" id="SMP39976.1"/>
    </source>
</evidence>
<gene>
    <name evidence="3" type="ORF">SAMN06265222_101388</name>
</gene>
<protein>
    <submittedName>
        <fullName evidence="3">FHA domain-containing protein</fullName>
    </submittedName>
</protein>
<keyword evidence="4" id="KW-1185">Reference proteome</keyword>
<dbReference type="EMBL" id="FXUG01000001">
    <property type="protein sequence ID" value="SMP39976.1"/>
    <property type="molecule type" value="Genomic_DNA"/>
</dbReference>
<dbReference type="Proteomes" id="UP001158067">
    <property type="component" value="Unassembled WGS sequence"/>
</dbReference>
<dbReference type="InterPro" id="IPR050923">
    <property type="entry name" value="Cell_Proc_Reg/RNA_Proc"/>
</dbReference>
<evidence type="ECO:0000256" key="1">
    <source>
        <dbReference type="SAM" id="MobiDB-lite"/>
    </source>
</evidence>
<feature type="region of interest" description="Disordered" evidence="1">
    <location>
        <begin position="136"/>
        <end position="161"/>
    </location>
</feature>
<dbReference type="Gene3D" id="2.60.200.20">
    <property type="match status" value="1"/>
</dbReference>
<dbReference type="InterPro" id="IPR008984">
    <property type="entry name" value="SMAD_FHA_dom_sf"/>
</dbReference>
<evidence type="ECO:0000259" key="2">
    <source>
        <dbReference type="PROSITE" id="PS50006"/>
    </source>
</evidence>
<dbReference type="PANTHER" id="PTHR23308">
    <property type="entry name" value="NUCLEAR INHIBITOR OF PROTEIN PHOSPHATASE-1"/>
    <property type="match status" value="1"/>
</dbReference>
<feature type="compositionally biased region" description="Polar residues" evidence="1">
    <location>
        <begin position="196"/>
        <end position="216"/>
    </location>
</feature>
<dbReference type="Pfam" id="PF00498">
    <property type="entry name" value="FHA"/>
    <property type="match status" value="1"/>
</dbReference>
<feature type="region of interest" description="Disordered" evidence="1">
    <location>
        <begin position="183"/>
        <end position="304"/>
    </location>
</feature>
<organism evidence="3 4">
    <name type="scientific">Neorhodopirellula lusitana</name>
    <dbReference type="NCBI Taxonomy" id="445327"/>
    <lineage>
        <taxon>Bacteria</taxon>
        <taxon>Pseudomonadati</taxon>
        <taxon>Planctomycetota</taxon>
        <taxon>Planctomycetia</taxon>
        <taxon>Pirellulales</taxon>
        <taxon>Pirellulaceae</taxon>
        <taxon>Neorhodopirellula</taxon>
    </lineage>
</organism>
<evidence type="ECO:0000313" key="4">
    <source>
        <dbReference type="Proteomes" id="UP001158067"/>
    </source>
</evidence>
<reference evidence="3 4" key="1">
    <citation type="submission" date="2017-05" db="EMBL/GenBank/DDBJ databases">
        <authorList>
            <person name="Varghese N."/>
            <person name="Submissions S."/>
        </authorList>
    </citation>
    <scope>NUCLEOTIDE SEQUENCE [LARGE SCALE GENOMIC DNA]</scope>
    <source>
        <strain evidence="3 4">DSM 25457</strain>
    </source>
</reference>
<accession>A0ABY1PR88</accession>
<dbReference type="SUPFAM" id="SSF49879">
    <property type="entry name" value="SMAD/FHA domain"/>
    <property type="match status" value="1"/>
</dbReference>
<feature type="domain" description="FHA" evidence="2">
    <location>
        <begin position="59"/>
        <end position="108"/>
    </location>
</feature>
<feature type="compositionally biased region" description="Basic and acidic residues" evidence="1">
    <location>
        <begin position="252"/>
        <end position="265"/>
    </location>
</feature>